<sequence length="209" mass="24707">MTEEESHPESSTERRIMTIKSTIQDIWKSNYIEPLHKLVDITNHLVTHTYFFIKYIFLQEMKNTKDAFDMNAYVNKKFIVEVFLSLIERQVRDGAKTGKSRLGNDVLLFRALINAHKDSYFRLAKYTPPKLTNAQQIALYECEKIHTAYINNIRKHFGNRLRMFLNFCCKIKQRSADIRTRMTKARYSEANIRDVIYRTVTQPVVFAPD</sequence>
<organism evidence="1 2">
    <name type="scientific">Parasitella parasitica</name>
    <dbReference type="NCBI Taxonomy" id="35722"/>
    <lineage>
        <taxon>Eukaryota</taxon>
        <taxon>Fungi</taxon>
        <taxon>Fungi incertae sedis</taxon>
        <taxon>Mucoromycota</taxon>
        <taxon>Mucoromycotina</taxon>
        <taxon>Mucoromycetes</taxon>
        <taxon>Mucorales</taxon>
        <taxon>Mucorineae</taxon>
        <taxon>Mucoraceae</taxon>
        <taxon>Parasitella</taxon>
    </lineage>
</organism>
<accession>A0A0B7NCJ3</accession>
<gene>
    <name evidence="1" type="primary">PARPA_07103.1 scaffold 26047</name>
</gene>
<evidence type="ECO:0000313" key="2">
    <source>
        <dbReference type="Proteomes" id="UP000054107"/>
    </source>
</evidence>
<proteinExistence type="predicted"/>
<dbReference type="Proteomes" id="UP000054107">
    <property type="component" value="Unassembled WGS sequence"/>
</dbReference>
<keyword evidence="2" id="KW-1185">Reference proteome</keyword>
<evidence type="ECO:0000313" key="1">
    <source>
        <dbReference type="EMBL" id="CEP13065.1"/>
    </source>
</evidence>
<dbReference type="EMBL" id="LN729102">
    <property type="protein sequence ID" value="CEP13065.1"/>
    <property type="molecule type" value="Genomic_DNA"/>
</dbReference>
<name>A0A0B7NCJ3_9FUNG</name>
<protein>
    <submittedName>
        <fullName evidence="1">Uncharacterized protein</fullName>
    </submittedName>
</protein>
<reference evidence="1 2" key="1">
    <citation type="submission" date="2014-09" db="EMBL/GenBank/DDBJ databases">
        <authorList>
            <person name="Ellenberger Sabrina"/>
        </authorList>
    </citation>
    <scope>NUCLEOTIDE SEQUENCE [LARGE SCALE GENOMIC DNA]</scope>
    <source>
        <strain evidence="1 2">CBS 412.66</strain>
    </source>
</reference>
<dbReference type="AlphaFoldDB" id="A0A0B7NCJ3"/>
<dbReference type="OrthoDB" id="2283954at2759"/>